<dbReference type="AlphaFoldDB" id="A0A3R7BA49"/>
<proteinExistence type="predicted"/>
<evidence type="ECO:0000256" key="1">
    <source>
        <dbReference type="SAM" id="MobiDB-lite"/>
    </source>
</evidence>
<evidence type="ECO:0000313" key="3">
    <source>
        <dbReference type="EMBL" id="RHY86038.1"/>
    </source>
</evidence>
<dbReference type="Proteomes" id="UP000285712">
    <property type="component" value="Unassembled WGS sequence"/>
</dbReference>
<feature type="region of interest" description="Disordered" evidence="1">
    <location>
        <begin position="161"/>
        <end position="221"/>
    </location>
</feature>
<feature type="region of interest" description="Disordered" evidence="1">
    <location>
        <begin position="104"/>
        <end position="123"/>
    </location>
</feature>
<gene>
    <name evidence="3" type="ORF">DYB35_009486</name>
</gene>
<feature type="compositionally biased region" description="Basic and acidic residues" evidence="1">
    <location>
        <begin position="104"/>
        <end position="117"/>
    </location>
</feature>
<dbReference type="InterPro" id="IPR049203">
    <property type="entry name" value="DUF6818"/>
</dbReference>
<dbReference type="PANTHER" id="PTHR34409:SF1">
    <property type="entry name" value="MYB-LIKE DOMAIN-CONTAINING PROTEIN"/>
    <property type="match status" value="1"/>
</dbReference>
<sequence>MNARKPRTKSKNFSSEETTRLLDLVEEFKPFGGNMWDRVAFEYNRTGQSNWPERDGISLRRRFQGLNNKTKPTGTAYCPPNIERAKRLYSATESKVGAMELHDQQEFGDAASERSDAGSDGNIPQEVSEAVEELVVSSRIGTDAAALLTVVKQEKNKPMLSMTAQRRSSLDNSIEQAEQREAWKREQADQRRREDEQRRQDLLDREDREREARKREQQHEALMMSFMAKVLGNSN</sequence>
<feature type="compositionally biased region" description="Polar residues" evidence="1">
    <location>
        <begin position="162"/>
        <end position="176"/>
    </location>
</feature>
<dbReference type="PANTHER" id="PTHR34409">
    <property type="entry name" value="SET DOMAIN-CONTAINING PROTEIN"/>
    <property type="match status" value="1"/>
</dbReference>
<feature type="compositionally biased region" description="Basic and acidic residues" evidence="1">
    <location>
        <begin position="177"/>
        <end position="219"/>
    </location>
</feature>
<protein>
    <recommendedName>
        <fullName evidence="2">DUF6818 domain-containing protein</fullName>
    </recommendedName>
</protein>
<name>A0A3R7BA49_APHAT</name>
<evidence type="ECO:0000313" key="4">
    <source>
        <dbReference type="Proteomes" id="UP000285712"/>
    </source>
</evidence>
<dbReference type="Pfam" id="PF20681">
    <property type="entry name" value="DUF6818"/>
    <property type="match status" value="1"/>
</dbReference>
<comment type="caution">
    <text evidence="3">The sequence shown here is derived from an EMBL/GenBank/DDBJ whole genome shotgun (WGS) entry which is preliminary data.</text>
</comment>
<dbReference type="EMBL" id="QUTG01005247">
    <property type="protein sequence ID" value="RHY86038.1"/>
    <property type="molecule type" value="Genomic_DNA"/>
</dbReference>
<evidence type="ECO:0000259" key="2">
    <source>
        <dbReference type="Pfam" id="PF20681"/>
    </source>
</evidence>
<reference evidence="3 4" key="1">
    <citation type="submission" date="2018-08" db="EMBL/GenBank/DDBJ databases">
        <title>Aphanomyces genome sequencing and annotation.</title>
        <authorList>
            <person name="Minardi D."/>
            <person name="Oidtmann B."/>
            <person name="Van Der Giezen M."/>
            <person name="Studholme D.J."/>
        </authorList>
    </citation>
    <scope>NUCLEOTIDE SEQUENCE [LARGE SCALE GENOMIC DNA]</scope>
    <source>
        <strain evidence="3 4">Sv</strain>
    </source>
</reference>
<feature type="domain" description="DUF6818" evidence="2">
    <location>
        <begin position="30"/>
        <end position="105"/>
    </location>
</feature>
<accession>A0A3R7BA49</accession>
<dbReference type="VEuPathDB" id="FungiDB:H257_19159"/>
<organism evidence="3 4">
    <name type="scientific">Aphanomyces astaci</name>
    <name type="common">Crayfish plague agent</name>
    <dbReference type="NCBI Taxonomy" id="112090"/>
    <lineage>
        <taxon>Eukaryota</taxon>
        <taxon>Sar</taxon>
        <taxon>Stramenopiles</taxon>
        <taxon>Oomycota</taxon>
        <taxon>Saprolegniomycetes</taxon>
        <taxon>Saprolegniales</taxon>
        <taxon>Verrucalvaceae</taxon>
        <taxon>Aphanomyces</taxon>
    </lineage>
</organism>